<dbReference type="Gene3D" id="2.20.25.10">
    <property type="match status" value="1"/>
</dbReference>
<protein>
    <submittedName>
        <fullName evidence="1">Uncharacterized protein</fullName>
    </submittedName>
</protein>
<comment type="caution">
    <text evidence="1">The sequence shown here is derived from an EMBL/GenBank/DDBJ whole genome shotgun (WGS) entry which is preliminary data.</text>
</comment>
<reference evidence="1 2" key="1">
    <citation type="submission" date="2017-09" db="EMBL/GenBank/DDBJ databases">
        <title>Depth-based differentiation of microbial function through sediment-hosted aquifers and enrichment of novel symbionts in the deep terrestrial subsurface.</title>
        <authorList>
            <person name="Probst A.J."/>
            <person name="Ladd B."/>
            <person name="Jarett J.K."/>
            <person name="Geller-Mcgrath D.E."/>
            <person name="Sieber C.M."/>
            <person name="Emerson J.B."/>
            <person name="Anantharaman K."/>
            <person name="Thomas B.C."/>
            <person name="Malmstrom R."/>
            <person name="Stieglmeier M."/>
            <person name="Klingl A."/>
            <person name="Woyke T."/>
            <person name="Ryan C.M."/>
            <person name="Banfield J.F."/>
        </authorList>
    </citation>
    <scope>NUCLEOTIDE SEQUENCE [LARGE SCALE GENOMIC DNA]</scope>
    <source>
        <strain evidence="1">CG23_combo_of_CG06-09_8_20_14_all_49_15</strain>
    </source>
</reference>
<dbReference type="InterPro" id="IPR005651">
    <property type="entry name" value="Trm112-like"/>
</dbReference>
<evidence type="ECO:0000313" key="1">
    <source>
        <dbReference type="EMBL" id="PIP34232.1"/>
    </source>
</evidence>
<dbReference type="EMBL" id="PCSD01000001">
    <property type="protein sequence ID" value="PIP34232.1"/>
    <property type="molecule type" value="Genomic_DNA"/>
</dbReference>
<organism evidence="1 2">
    <name type="scientific">Candidatus Falkowbacteria bacterium CG23_combo_of_CG06-09_8_20_14_all_49_15</name>
    <dbReference type="NCBI Taxonomy" id="1974572"/>
    <lineage>
        <taxon>Bacteria</taxon>
        <taxon>Candidatus Falkowiibacteriota</taxon>
    </lineage>
</organism>
<name>A0A2G9ZM48_9BACT</name>
<dbReference type="CDD" id="cd02440">
    <property type="entry name" value="AdoMet_MTases"/>
    <property type="match status" value="1"/>
</dbReference>
<dbReference type="InterPro" id="IPR029063">
    <property type="entry name" value="SAM-dependent_MTases_sf"/>
</dbReference>
<proteinExistence type="predicted"/>
<evidence type="ECO:0000313" key="2">
    <source>
        <dbReference type="Proteomes" id="UP000230729"/>
    </source>
</evidence>
<dbReference type="AlphaFoldDB" id="A0A2G9ZM48"/>
<dbReference type="PANTHER" id="PTHR43861">
    <property type="entry name" value="TRANS-ACONITATE 2-METHYLTRANSFERASE-RELATED"/>
    <property type="match status" value="1"/>
</dbReference>
<dbReference type="SUPFAM" id="SSF53335">
    <property type="entry name" value="S-adenosyl-L-methionine-dependent methyltransferases"/>
    <property type="match status" value="1"/>
</dbReference>
<sequence length="301" mass="33902">MRKYYPKQLVKPLVCLKDKQGLIIGNLEKAADDGITEGELVCPVCHSRYPIRQGILDFSNQQNELPEEMRIEVAARDQAAGGYDKKLASRYYREIPSTLKALGDFRGQRIIEYGCGTGRLTAELAGAEQFLAIDFSRASLLKLQEKISGPAALGAALGDIVQFKTAPDYFDLALSAQVIEHIPDAAKRREFFENVRETLKSGGKFVCTAYHYDYRRRRAGQPQEGFHPSGIFYHYFTGKELKQELSAVFPSVKIKLIDISWPLVWRLGLPARFEGSLSRLAERLPGIRQLGHLVLAEVRKR</sequence>
<dbReference type="Proteomes" id="UP000230729">
    <property type="component" value="Unassembled WGS sequence"/>
</dbReference>
<dbReference type="Pfam" id="PF03966">
    <property type="entry name" value="Trm112p"/>
    <property type="match status" value="1"/>
</dbReference>
<accession>A0A2G9ZM48</accession>
<gene>
    <name evidence="1" type="ORF">COX22_00015</name>
</gene>
<dbReference type="Pfam" id="PF13489">
    <property type="entry name" value="Methyltransf_23"/>
    <property type="match status" value="1"/>
</dbReference>
<dbReference type="Gene3D" id="3.40.50.150">
    <property type="entry name" value="Vaccinia Virus protein VP39"/>
    <property type="match status" value="1"/>
</dbReference>
<dbReference type="SUPFAM" id="SSF158997">
    <property type="entry name" value="Trm112p-like"/>
    <property type="match status" value="1"/>
</dbReference>